<evidence type="ECO:0000256" key="5">
    <source>
        <dbReference type="ARBA" id="ARBA00022989"/>
    </source>
</evidence>
<name>A0ABV5T8Y1_9ACTN</name>
<comment type="similarity">
    <text evidence="2">Belongs to the polysaccharide synthase family.</text>
</comment>
<reference evidence="9 10" key="1">
    <citation type="submission" date="2024-09" db="EMBL/GenBank/DDBJ databases">
        <authorList>
            <person name="Sun Q."/>
            <person name="Mori K."/>
        </authorList>
    </citation>
    <scope>NUCLEOTIDE SEQUENCE [LARGE SCALE GENOMIC DNA]</scope>
    <source>
        <strain evidence="9 10">JCM 3028</strain>
    </source>
</reference>
<evidence type="ECO:0000256" key="8">
    <source>
        <dbReference type="SAM" id="Phobius"/>
    </source>
</evidence>
<feature type="transmembrane region" description="Helical" evidence="8">
    <location>
        <begin position="319"/>
        <end position="342"/>
    </location>
</feature>
<dbReference type="Proteomes" id="UP001589610">
    <property type="component" value="Unassembled WGS sequence"/>
</dbReference>
<proteinExistence type="inferred from homology"/>
<dbReference type="PANTHER" id="PTHR30250">
    <property type="entry name" value="PST FAMILY PREDICTED COLANIC ACID TRANSPORTER"/>
    <property type="match status" value="1"/>
</dbReference>
<evidence type="ECO:0000256" key="6">
    <source>
        <dbReference type="ARBA" id="ARBA00023136"/>
    </source>
</evidence>
<feature type="transmembrane region" description="Helical" evidence="8">
    <location>
        <begin position="295"/>
        <end position="313"/>
    </location>
</feature>
<evidence type="ECO:0000313" key="9">
    <source>
        <dbReference type="EMBL" id="MFB9674806.1"/>
    </source>
</evidence>
<feature type="transmembrane region" description="Helical" evidence="8">
    <location>
        <begin position="503"/>
        <end position="522"/>
    </location>
</feature>
<feature type="transmembrane region" description="Helical" evidence="8">
    <location>
        <begin position="103"/>
        <end position="125"/>
    </location>
</feature>
<keyword evidence="5 8" id="KW-1133">Transmembrane helix</keyword>
<dbReference type="RefSeq" id="WP_344747295.1">
    <property type="nucleotide sequence ID" value="NZ_BAAAWW010000123.1"/>
</dbReference>
<feature type="compositionally biased region" description="Gly residues" evidence="7">
    <location>
        <begin position="43"/>
        <end position="56"/>
    </location>
</feature>
<feature type="compositionally biased region" description="Basic and acidic residues" evidence="7">
    <location>
        <begin position="1"/>
        <end position="42"/>
    </location>
</feature>
<evidence type="ECO:0000256" key="3">
    <source>
        <dbReference type="ARBA" id="ARBA00022475"/>
    </source>
</evidence>
<keyword evidence="3" id="KW-1003">Cell membrane</keyword>
<evidence type="ECO:0000313" key="10">
    <source>
        <dbReference type="Proteomes" id="UP001589610"/>
    </source>
</evidence>
<protein>
    <submittedName>
        <fullName evidence="9">Lipopolysaccharide biosynthesis protein</fullName>
    </submittedName>
</protein>
<feature type="transmembrane region" description="Helical" evidence="8">
    <location>
        <begin position="379"/>
        <end position="404"/>
    </location>
</feature>
<feature type="region of interest" description="Disordered" evidence="7">
    <location>
        <begin position="1"/>
        <end position="89"/>
    </location>
</feature>
<feature type="transmembrane region" description="Helical" evidence="8">
    <location>
        <begin position="131"/>
        <end position="155"/>
    </location>
</feature>
<dbReference type="Pfam" id="PF13440">
    <property type="entry name" value="Polysacc_synt_3"/>
    <property type="match status" value="1"/>
</dbReference>
<feature type="transmembrane region" description="Helical" evidence="8">
    <location>
        <begin position="235"/>
        <end position="255"/>
    </location>
</feature>
<evidence type="ECO:0000256" key="2">
    <source>
        <dbReference type="ARBA" id="ARBA00007430"/>
    </source>
</evidence>
<dbReference type="EMBL" id="JBHMBS010000002">
    <property type="protein sequence ID" value="MFB9674806.1"/>
    <property type="molecule type" value="Genomic_DNA"/>
</dbReference>
<sequence>MEQRNRPDREQGADAGDHIDHTGHRGHHDHRDHTAHGDHGDRGGTGAVGEPGGPSGTGTADGTDGTDGIDGIDGIDGTDGTGTAGEQVGSIGRKAGRGLRWSLLGNLGTKATTFVMGLVLARLLVPEDFGLYAIALAATTFVMHVNDVGIIAATVQWRGRVEEMAPTATVMAVAFSTGMYGIFWVVAPYFAELAGSVEATPVVRLLTAIILIDGVTAVRAGSLMRGFGHDRLTKANIAGSLVNAGVAVTLAANGAGAYSFAVGQVAANTVTGALVFAWAGLPFQLGFDREVAARLLRFGAPLALGLGIEAVLMNADYVIVGAVLGPVALGFYLLAFNVSSWVPSVIGTALRYVTVPSFSRLAEQRPESLSLGVQRSVPLLVAFVLPVAVVTATLAPAIVAFLYGEKWAPAAGVLALLAVLMVVRMLTSLAFDILTSAGATRSTVWMNLGWAVALVPALWAGTHWYGIRGAAIGHALAGVLVALPVAALALSRAGVRLAPVLPALVRPSLGAVVAAAVTVALADLTSSLMGGLTGGDTGGVTAGSALVRLCVAGGGGLLAYLLVAVPAARLRQLGARAIPARAR</sequence>
<gene>
    <name evidence="9" type="ORF">ACFFRH_04845</name>
</gene>
<keyword evidence="10" id="KW-1185">Reference proteome</keyword>
<feature type="transmembrane region" description="Helical" evidence="8">
    <location>
        <begin position="202"/>
        <end position="223"/>
    </location>
</feature>
<keyword evidence="6 8" id="KW-0472">Membrane</keyword>
<feature type="transmembrane region" description="Helical" evidence="8">
    <location>
        <begin position="261"/>
        <end position="283"/>
    </location>
</feature>
<evidence type="ECO:0000256" key="1">
    <source>
        <dbReference type="ARBA" id="ARBA00004651"/>
    </source>
</evidence>
<dbReference type="PANTHER" id="PTHR30250:SF10">
    <property type="entry name" value="LIPOPOLYSACCHARIDE BIOSYNTHESIS PROTEIN WZXC"/>
    <property type="match status" value="1"/>
</dbReference>
<comment type="subcellular location">
    <subcellularLocation>
        <location evidence="1">Cell membrane</location>
        <topology evidence="1">Multi-pass membrane protein</topology>
    </subcellularLocation>
</comment>
<feature type="transmembrane region" description="Helical" evidence="8">
    <location>
        <begin position="542"/>
        <end position="563"/>
    </location>
</feature>
<organism evidence="9 10">
    <name type="scientific">Streptosporangium vulgare</name>
    <dbReference type="NCBI Taxonomy" id="46190"/>
    <lineage>
        <taxon>Bacteria</taxon>
        <taxon>Bacillati</taxon>
        <taxon>Actinomycetota</taxon>
        <taxon>Actinomycetes</taxon>
        <taxon>Streptosporangiales</taxon>
        <taxon>Streptosporangiaceae</taxon>
        <taxon>Streptosporangium</taxon>
    </lineage>
</organism>
<keyword evidence="4 8" id="KW-0812">Transmembrane</keyword>
<comment type="caution">
    <text evidence="9">The sequence shown here is derived from an EMBL/GenBank/DDBJ whole genome shotgun (WGS) entry which is preliminary data.</text>
</comment>
<feature type="transmembrane region" description="Helical" evidence="8">
    <location>
        <begin position="443"/>
        <end position="465"/>
    </location>
</feature>
<evidence type="ECO:0000256" key="4">
    <source>
        <dbReference type="ARBA" id="ARBA00022692"/>
    </source>
</evidence>
<feature type="transmembrane region" description="Helical" evidence="8">
    <location>
        <begin position="471"/>
        <end position="491"/>
    </location>
</feature>
<feature type="transmembrane region" description="Helical" evidence="8">
    <location>
        <begin position="410"/>
        <end position="431"/>
    </location>
</feature>
<accession>A0ABV5T8Y1</accession>
<dbReference type="InterPro" id="IPR050833">
    <property type="entry name" value="Poly_Biosynth_Transport"/>
</dbReference>
<feature type="transmembrane region" description="Helical" evidence="8">
    <location>
        <begin position="167"/>
        <end position="190"/>
    </location>
</feature>
<evidence type="ECO:0000256" key="7">
    <source>
        <dbReference type="SAM" id="MobiDB-lite"/>
    </source>
</evidence>
<dbReference type="CDD" id="cd13127">
    <property type="entry name" value="MATE_tuaB_like"/>
    <property type="match status" value="1"/>
</dbReference>